<dbReference type="GO" id="GO:0070740">
    <property type="term" value="F:tubulin-glutamic acid ligase activity"/>
    <property type="evidence" value="ECO:0007669"/>
    <property type="project" value="TreeGrafter"/>
</dbReference>
<dbReference type="Proteomes" id="UP001295423">
    <property type="component" value="Unassembled WGS sequence"/>
</dbReference>
<keyword evidence="1" id="KW-0436">Ligase</keyword>
<sequence length="717" mass="81339">MIDEPITVRIPPPSSASNNNNKPILVICDLQPDLLGSFDASNKQDFLKALSVVVEAARKHKWNIFYSTLQFSSSYQRVPQNHKLYGAFRKLNQKLGDKAVHWFLEGWEGSQVLKEPEMIAPRPQIDTVVTREQHLPHELIRSILNSRHPPATEEESNNIIAPIPLQNNTQKVYLTGAKASGSVQITAQMLMDQGCFDLVCIDEAIQDDNDQKKQAVLQHILPIYADSIATLQEFVEEMGGLETFSKESQQAFVEHYTNTSNKNRRIQQREQSMPTATPLPAAAPTKASETKSDTTSNSSSPTTFLICDCGRMGHGSKYTELLLQRTEQSKNTNIVWQTYPTQIWYEDMMHGKEYYCPVGKQVVDFCDEPEFSNLVSMYLLGREWLDEKDKFLDIANYSGGGGGGDYNVVSNFGQQQRHQQNQQYMPKTYCFEKGKWRHGLAPEDDNNDENDNGPWFVKEANKNLGGAAINIVTKTSEIADHLLFPNDRRYVVQAHIRDPLLTDDGKKTHIKFYVLLVCEDDGITWTLYTYKASLLSISPNPWSATDLSHDTQVTIHRHPEPPGETAGWKQHWDKVYQKCKEGTAHIIQRAIAMGRLKGRKRVNKSIIIGGNQTEGYDDSSKCTSGTLFQKQFEVFSVDWMPDIHGNVWVLECNMSPAVAQPEFEDPSHRDARRDYLMRHDEAMLKEALEIVLPSSSSQPSDYGQWDFAGTFCSDEER</sequence>
<feature type="region of interest" description="Disordered" evidence="4">
    <location>
        <begin position="694"/>
        <end position="717"/>
    </location>
</feature>
<dbReference type="GO" id="GO:0015631">
    <property type="term" value="F:tubulin binding"/>
    <property type="evidence" value="ECO:0007669"/>
    <property type="project" value="TreeGrafter"/>
</dbReference>
<evidence type="ECO:0000256" key="3">
    <source>
        <dbReference type="ARBA" id="ARBA00022840"/>
    </source>
</evidence>
<keyword evidence="3" id="KW-0067">ATP-binding</keyword>
<evidence type="ECO:0000256" key="2">
    <source>
        <dbReference type="ARBA" id="ARBA00022741"/>
    </source>
</evidence>
<dbReference type="Gene3D" id="3.30.470.20">
    <property type="entry name" value="ATP-grasp fold, B domain"/>
    <property type="match status" value="1"/>
</dbReference>
<evidence type="ECO:0000256" key="4">
    <source>
        <dbReference type="SAM" id="MobiDB-lite"/>
    </source>
</evidence>
<organism evidence="5 6">
    <name type="scientific">Cylindrotheca closterium</name>
    <dbReference type="NCBI Taxonomy" id="2856"/>
    <lineage>
        <taxon>Eukaryota</taxon>
        <taxon>Sar</taxon>
        <taxon>Stramenopiles</taxon>
        <taxon>Ochrophyta</taxon>
        <taxon>Bacillariophyta</taxon>
        <taxon>Bacillariophyceae</taxon>
        <taxon>Bacillariophycidae</taxon>
        <taxon>Bacillariales</taxon>
        <taxon>Bacillariaceae</taxon>
        <taxon>Cylindrotheca</taxon>
    </lineage>
</organism>
<gene>
    <name evidence="5" type="ORF">CYCCA115_LOCUS10108</name>
</gene>
<feature type="compositionally biased region" description="Low complexity" evidence="4">
    <location>
        <begin position="274"/>
        <end position="285"/>
    </location>
</feature>
<dbReference type="GO" id="GO:0000226">
    <property type="term" value="P:microtubule cytoskeleton organization"/>
    <property type="evidence" value="ECO:0007669"/>
    <property type="project" value="TreeGrafter"/>
</dbReference>
<dbReference type="Pfam" id="PF03133">
    <property type="entry name" value="TTL"/>
    <property type="match status" value="1"/>
</dbReference>
<dbReference type="GO" id="GO:0036064">
    <property type="term" value="C:ciliary basal body"/>
    <property type="evidence" value="ECO:0007669"/>
    <property type="project" value="TreeGrafter"/>
</dbReference>
<reference evidence="5" key="1">
    <citation type="submission" date="2023-08" db="EMBL/GenBank/DDBJ databases">
        <authorList>
            <person name="Audoor S."/>
            <person name="Bilcke G."/>
        </authorList>
    </citation>
    <scope>NUCLEOTIDE SEQUENCE</scope>
</reference>
<dbReference type="AlphaFoldDB" id="A0AAD2CXE9"/>
<evidence type="ECO:0000313" key="6">
    <source>
        <dbReference type="Proteomes" id="UP001295423"/>
    </source>
</evidence>
<name>A0AAD2CXE9_9STRA</name>
<dbReference type="SUPFAM" id="SSF52499">
    <property type="entry name" value="Isochorismatase-like hydrolases"/>
    <property type="match status" value="1"/>
</dbReference>
<comment type="caution">
    <text evidence="5">The sequence shown here is derived from an EMBL/GenBank/DDBJ whole genome shotgun (WGS) entry which is preliminary data.</text>
</comment>
<keyword evidence="2" id="KW-0547">Nucleotide-binding</keyword>
<dbReference type="GO" id="GO:0005524">
    <property type="term" value="F:ATP binding"/>
    <property type="evidence" value="ECO:0007669"/>
    <property type="project" value="UniProtKB-KW"/>
</dbReference>
<proteinExistence type="predicted"/>
<evidence type="ECO:0000313" key="5">
    <source>
        <dbReference type="EMBL" id="CAJ1945966.1"/>
    </source>
</evidence>
<dbReference type="PANTHER" id="PTHR12241">
    <property type="entry name" value="TUBULIN POLYGLUTAMYLASE"/>
    <property type="match status" value="1"/>
</dbReference>
<protein>
    <submittedName>
        <fullName evidence="5">Uncharacterized protein</fullName>
    </submittedName>
</protein>
<keyword evidence="6" id="KW-1185">Reference proteome</keyword>
<accession>A0AAD2CXE9</accession>
<dbReference type="EMBL" id="CAKOGP040001557">
    <property type="protein sequence ID" value="CAJ1945966.1"/>
    <property type="molecule type" value="Genomic_DNA"/>
</dbReference>
<evidence type="ECO:0000256" key="1">
    <source>
        <dbReference type="ARBA" id="ARBA00022598"/>
    </source>
</evidence>
<dbReference type="Gene3D" id="3.40.50.850">
    <property type="entry name" value="Isochorismatase-like"/>
    <property type="match status" value="1"/>
</dbReference>
<feature type="region of interest" description="Disordered" evidence="4">
    <location>
        <begin position="257"/>
        <end position="301"/>
    </location>
</feature>
<dbReference type="InterPro" id="IPR036380">
    <property type="entry name" value="Isochorismatase-like_sf"/>
</dbReference>
<dbReference type="InterPro" id="IPR004344">
    <property type="entry name" value="TTL/TTLL_fam"/>
</dbReference>